<evidence type="ECO:0000256" key="8">
    <source>
        <dbReference type="ARBA" id="ARBA00031570"/>
    </source>
</evidence>
<dbReference type="Proteomes" id="UP000034681">
    <property type="component" value="Unassembled WGS sequence"/>
</dbReference>
<comment type="caution">
    <text evidence="10">The sequence shown here is derived from an EMBL/GenBank/DDBJ whole genome shotgun (WGS) entry which is preliminary data.</text>
</comment>
<organism evidence="10 11">
    <name type="scientific">Prochlorothrix hollandica PCC 9006 = CALU 1027</name>
    <dbReference type="NCBI Taxonomy" id="317619"/>
    <lineage>
        <taxon>Bacteria</taxon>
        <taxon>Bacillati</taxon>
        <taxon>Cyanobacteriota</taxon>
        <taxon>Cyanophyceae</taxon>
        <taxon>Prochlorotrichales</taxon>
        <taxon>Prochlorotrichaceae</taxon>
        <taxon>Prochlorothrix</taxon>
    </lineage>
</organism>
<evidence type="ECO:0000313" key="10">
    <source>
        <dbReference type="EMBL" id="KKI99934.1"/>
    </source>
</evidence>
<evidence type="ECO:0000256" key="6">
    <source>
        <dbReference type="ARBA" id="ARBA00023027"/>
    </source>
</evidence>
<evidence type="ECO:0000256" key="4">
    <source>
        <dbReference type="ARBA" id="ARBA00022957"/>
    </source>
</evidence>
<dbReference type="GO" id="GO:0016655">
    <property type="term" value="F:oxidoreductase activity, acting on NAD(P)H, quinone or similar compound as acceptor"/>
    <property type="evidence" value="ECO:0007669"/>
    <property type="project" value="InterPro"/>
</dbReference>
<evidence type="ECO:0000256" key="3">
    <source>
        <dbReference type="ARBA" id="ARBA00022857"/>
    </source>
</evidence>
<evidence type="ECO:0000256" key="1">
    <source>
        <dbReference type="ARBA" id="ARBA00022448"/>
    </source>
</evidence>
<dbReference type="GO" id="GO:0005886">
    <property type="term" value="C:plasma membrane"/>
    <property type="evidence" value="ECO:0007669"/>
    <property type="project" value="InterPro"/>
</dbReference>
<keyword evidence="6" id="KW-0520">NAD</keyword>
<gene>
    <name evidence="10" type="ORF">PROH_09050</name>
</gene>
<dbReference type="eggNOG" id="ENOG5031XXZ">
    <property type="taxonomic scope" value="Bacteria"/>
</dbReference>
<evidence type="ECO:0000256" key="7">
    <source>
        <dbReference type="ARBA" id="ARBA00023136"/>
    </source>
</evidence>
<keyword evidence="1" id="KW-0813">Transport</keyword>
<evidence type="ECO:0000256" key="9">
    <source>
        <dbReference type="ARBA" id="ARBA00032792"/>
    </source>
</evidence>
<dbReference type="RefSeq" id="WP_017714090.1">
    <property type="nucleotide sequence ID" value="NZ_KB235941.1"/>
</dbReference>
<keyword evidence="4" id="KW-0618">Plastoquinone</keyword>
<dbReference type="InterPro" id="IPR020905">
    <property type="entry name" value="NdhO"/>
</dbReference>
<dbReference type="AlphaFoldDB" id="A0A0M2PUY4"/>
<dbReference type="EMBL" id="AJTX02000004">
    <property type="protein sequence ID" value="KKI99934.1"/>
    <property type="molecule type" value="Genomic_DNA"/>
</dbReference>
<dbReference type="STRING" id="317619.GCA_000332315_03936"/>
<keyword evidence="3" id="KW-0521">NADP</keyword>
<keyword evidence="2" id="KW-0874">Quinone</keyword>
<keyword evidence="5" id="KW-1278">Translocase</keyword>
<evidence type="ECO:0000256" key="2">
    <source>
        <dbReference type="ARBA" id="ARBA00022719"/>
    </source>
</evidence>
<name>A0A0M2PUY4_PROHO</name>
<evidence type="ECO:0000313" key="11">
    <source>
        <dbReference type="Proteomes" id="UP000034681"/>
    </source>
</evidence>
<dbReference type="OrthoDB" id="426633at2"/>
<dbReference type="GO" id="GO:0048038">
    <property type="term" value="F:quinone binding"/>
    <property type="evidence" value="ECO:0007669"/>
    <property type="project" value="UniProtKB-KW"/>
</dbReference>
<accession>A0A0M2PUY4</accession>
<protein>
    <recommendedName>
        <fullName evidence="9">NDH-1 subunit O</fullName>
    </recommendedName>
    <alternativeName>
        <fullName evidence="8">NDH-O</fullName>
    </alternativeName>
</protein>
<proteinExistence type="predicted"/>
<evidence type="ECO:0000256" key="5">
    <source>
        <dbReference type="ARBA" id="ARBA00022967"/>
    </source>
</evidence>
<reference evidence="10" key="1">
    <citation type="submission" date="2012-04" db="EMBL/GenBank/DDBJ databases">
        <authorList>
            <person name="Borisov I.G."/>
            <person name="Ivanikova N.V."/>
            <person name="Pinevich A.V."/>
        </authorList>
    </citation>
    <scope>NUCLEOTIDE SEQUENCE [LARGE SCALE GENOMIC DNA]</scope>
    <source>
        <strain evidence="10">CALU 1027</strain>
    </source>
</reference>
<sequence length="71" mass="7907">MAALKKGSLVRVLVEKLQNSVEIQASDSRLPRYISEGTAEVLDLKGDYVLIKFTVPTPNVWLHQDQLELAA</sequence>
<keyword evidence="11" id="KW-1185">Reference proteome</keyword>
<keyword evidence="7" id="KW-0472">Membrane</keyword>
<dbReference type="Pfam" id="PF11910">
    <property type="entry name" value="NdhO"/>
    <property type="match status" value="1"/>
</dbReference>